<proteinExistence type="predicted"/>
<name>A0A4U7JIW2_9FIRM</name>
<accession>A0A4U7JIW2</accession>
<gene>
    <name evidence="1" type="ORF">EHE19_009630</name>
</gene>
<dbReference type="KEGG" id="rher:EHE19_009630"/>
<evidence type="ECO:0000313" key="1">
    <source>
        <dbReference type="EMBL" id="QNU68628.1"/>
    </source>
</evidence>
<organism evidence="1 2">
    <name type="scientific">Ruminiclostridium herbifermentans</name>
    <dbReference type="NCBI Taxonomy" id="2488810"/>
    <lineage>
        <taxon>Bacteria</taxon>
        <taxon>Bacillati</taxon>
        <taxon>Bacillota</taxon>
        <taxon>Clostridia</taxon>
        <taxon>Eubacteriales</taxon>
        <taxon>Oscillospiraceae</taxon>
        <taxon>Ruminiclostridium</taxon>
    </lineage>
</organism>
<dbReference type="OrthoDB" id="9757728at2"/>
<dbReference type="Proteomes" id="UP000306409">
    <property type="component" value="Chromosome"/>
</dbReference>
<evidence type="ECO:0000313" key="2">
    <source>
        <dbReference type="Proteomes" id="UP000306409"/>
    </source>
</evidence>
<dbReference type="EMBL" id="CP061336">
    <property type="protein sequence ID" value="QNU68628.1"/>
    <property type="molecule type" value="Genomic_DNA"/>
</dbReference>
<reference evidence="1 2" key="1">
    <citation type="submission" date="2020-09" db="EMBL/GenBank/DDBJ databases">
        <title>Characterization and genome sequencing of Ruminiclostridium sp. nov. MA18.</title>
        <authorList>
            <person name="Rettenmaier R."/>
            <person name="Kowollik M.-L."/>
            <person name="Liebl W."/>
            <person name="Zverlov V."/>
        </authorList>
    </citation>
    <scope>NUCLEOTIDE SEQUENCE [LARGE SCALE GENOMIC DNA]</scope>
    <source>
        <strain evidence="1 2">MA18</strain>
    </source>
</reference>
<sequence>MSEILFSGISPITFFPIRLETRFYPYKRKEGTKPDELHIRIYPDIIHIDSHEKELTEFEKEMGKQFWTQLLNAENNVNIKDDLWNQLVSTLGAERASWVARIMKPNLNNAIEFPNVELKDSSWTRPALVRLLPTKWRAVAILGNQKITAVGKNIITPLPISIDPLSTKTEIDWLIDFNKALDAGMAIKLPLSSEMKTNGIDRLLVYGIKENQNGASGAEELKEVLNAHYYTDGFGYIEPGTPTNNTENTFSGYDKSDPQYISGYSIFEQDDFNSDEKSSASRTAKYMGISLSQTGQFDEKVNSFVYAANRHCREELFSEAVNEGLWASTWGYFLSQMLVESEGEYASNTCSYSKIEERAYFNYLERERLKREDWLKSELEAIAEVVYNEQIYKYIDKKTYTREEALKKAENIQKGYESWDTFLQQWVYARKQANPYININVEALRREIIQTINFKAYIKWKERGSIIGDRDSDWIRAEKQLYLDRVSKYAYLRWEWRNSIKMDDSPENDWYAGERALSYSADSIKVGRKHFTKYVRPGGPLPAIRIANQPYGVLPVMSLDNWKPSENENNLEKLVKAINVLKSKVWLPSVSNVPRIGCNENETENKELSDLLTILMTSPLSQEFDASMRLSYEFVKSILRITNKEVSGNWEMTLNASNKVILDALGISWLPRINSFVGTKDILTVSIPLIGEKDKEILDWFVGSKNVTLLEALKNDDEHMPDNLKNSKSLLYLLLRHSCLRELVDAAISILKDNNKLKDWEHLDADLINMKIEDSSEPSRIVWELFNRRITIENTVINTNRPIRANTITVGTYIEKNYKNCSEDSPLYGLRKFMEAVETIKDASYQQIDRLVRQTLDSASHRLDAWITSFATRRLSEIRDRGIEGTLIGGFGWVEDLKAQEGEHSNAQSNTNMNKTQDGFIHAPSIRQAITAGVLRSAYLAHASDNGNSCAINLSSSRVRKAEWLLDGMRQGQTLSSLLGYLFEKELHKGQADEYIDDFRVIAPLEAEVIESSDDASGANSYVLSKPNTLDGLKLHEMWKDNSSNPAIIDLLDNIKHNSLAKYNLVVAALDALEDAFDCVSDALIAESVHHTVNGNPERASAILNMLSKGEGPIPQLEFTKTPRTGKNISHRIIALKACGFEISGLWNTSGRHRAVHSQELEAQVQKLLPSPKKVRCKVKINKNGKINKGEELMIDTDIYLSECELCALDYVYEARTGSDVIPLIIKLSIIAAACKKNNIPLDFSAEVEYAVNKSFSPDEITVPEFMRVCALVRQVLGKSRALTPDDFVSPEAGYIEQVEDMNLTASAQSANNLLRRLHDRISQYITSDEIVSTEEAYMLFTEASELGINGAAEAAVKNTKESAYPVEAEIKKRIKELDSLINSESGISNGAAQENNISDINKYNIEIIRTVFGGEFLVTPRFNILNADTFNEAVYNGRKIATSSAVRRWFGNMSRVHGGAAVFNRYLLAGSALRINIMNSFSAIQLPVIQNEKWVGNTLNENGIDGSRLNLVIFGEKLQEDYNSVSGFVIDEWNETIPNKEETTGIAFHYDSPGSEPPQTILIAVQPDINDKKWTTDMLEMVLHETLELAKIRSVGRNELNDLGQILPAIYLTNNLNKDTVSTELFPME</sequence>
<protein>
    <submittedName>
        <fullName evidence="1">Uncharacterized protein</fullName>
    </submittedName>
</protein>
<keyword evidence="2" id="KW-1185">Reference proteome</keyword>
<dbReference type="RefSeq" id="WP_137696141.1">
    <property type="nucleotide sequence ID" value="NZ_CP061336.1"/>
</dbReference>